<dbReference type="InterPro" id="IPR001387">
    <property type="entry name" value="Cro/C1-type_HTH"/>
</dbReference>
<dbReference type="Proteomes" id="UP001366060">
    <property type="component" value="Unassembled WGS sequence"/>
</dbReference>
<dbReference type="PANTHER" id="PTHR34475">
    <property type="match status" value="1"/>
</dbReference>
<name>A0ABU9H925_9GAMM</name>
<evidence type="ECO:0000256" key="2">
    <source>
        <dbReference type="SAM" id="Phobius"/>
    </source>
</evidence>
<protein>
    <submittedName>
        <fullName evidence="3">Helix-turn-helix domain-containing protein</fullName>
    </submittedName>
</protein>
<feature type="compositionally biased region" description="Acidic residues" evidence="1">
    <location>
        <begin position="199"/>
        <end position="217"/>
    </location>
</feature>
<evidence type="ECO:0000256" key="1">
    <source>
        <dbReference type="SAM" id="MobiDB-lite"/>
    </source>
</evidence>
<dbReference type="InterPro" id="IPR050400">
    <property type="entry name" value="Bact_Cytoskel_RodZ"/>
</dbReference>
<organism evidence="3 4">
    <name type="scientific">Psychromonas arctica</name>
    <dbReference type="NCBI Taxonomy" id="168275"/>
    <lineage>
        <taxon>Bacteria</taxon>
        <taxon>Pseudomonadati</taxon>
        <taxon>Pseudomonadota</taxon>
        <taxon>Gammaproteobacteria</taxon>
        <taxon>Alteromonadales</taxon>
        <taxon>Psychromonadaceae</taxon>
        <taxon>Psychromonas</taxon>
    </lineage>
</organism>
<dbReference type="Pfam" id="PF13413">
    <property type="entry name" value="HTH_25"/>
    <property type="match status" value="1"/>
</dbReference>
<dbReference type="InterPro" id="IPR010982">
    <property type="entry name" value="Lambda_DNA-bd_dom_sf"/>
</dbReference>
<comment type="caution">
    <text evidence="3">The sequence shown here is derived from an EMBL/GenBank/DDBJ whole genome shotgun (WGS) entry which is preliminary data.</text>
</comment>
<proteinExistence type="predicted"/>
<evidence type="ECO:0000313" key="3">
    <source>
        <dbReference type="EMBL" id="MEL0658223.1"/>
    </source>
</evidence>
<keyword evidence="2" id="KW-0812">Transmembrane</keyword>
<accession>A0ABU9H925</accession>
<reference evidence="3 4" key="1">
    <citation type="submission" date="2024-02" db="EMBL/GenBank/DDBJ databases">
        <title>Bacteria isolated from the canopy kelp, Nereocystis luetkeana.</title>
        <authorList>
            <person name="Pfister C.A."/>
            <person name="Younker I.T."/>
            <person name="Light S.H."/>
        </authorList>
    </citation>
    <scope>NUCLEOTIDE SEQUENCE [LARGE SCALE GENOMIC DNA]</scope>
    <source>
        <strain evidence="3 4">TI.2.07</strain>
    </source>
</reference>
<dbReference type="PANTHER" id="PTHR34475:SF1">
    <property type="entry name" value="CYTOSKELETON PROTEIN RODZ"/>
    <property type="match status" value="1"/>
</dbReference>
<evidence type="ECO:0000313" key="4">
    <source>
        <dbReference type="Proteomes" id="UP001366060"/>
    </source>
</evidence>
<keyword evidence="2" id="KW-0472">Membrane</keyword>
<dbReference type="CDD" id="cd00093">
    <property type="entry name" value="HTH_XRE"/>
    <property type="match status" value="1"/>
</dbReference>
<feature type="transmembrane region" description="Helical" evidence="2">
    <location>
        <begin position="123"/>
        <end position="142"/>
    </location>
</feature>
<keyword evidence="2" id="KW-1133">Transmembrane helix</keyword>
<dbReference type="RefSeq" id="WP_341626918.1">
    <property type="nucleotide sequence ID" value="NZ_JBAKBA010000005.1"/>
</dbReference>
<dbReference type="EMBL" id="JBAKBA010000005">
    <property type="protein sequence ID" value="MEL0658223.1"/>
    <property type="molecule type" value="Genomic_DNA"/>
</dbReference>
<feature type="region of interest" description="Disordered" evidence="1">
    <location>
        <begin position="183"/>
        <end position="217"/>
    </location>
</feature>
<gene>
    <name evidence="3" type="ORF">V6255_03630</name>
</gene>
<keyword evidence="4" id="KW-1185">Reference proteome</keyword>
<sequence length="217" mass="24443">MTEQTMPITEHDMPTTEHKMTLDKALKKHRLAANLSVEEIALKLNLKTTVIEGLENDLAQLIEDEVHPVIYLRGYLANFSKAVRLPNLESFPEYQQLSRPGKSVNTLSNPYILTNKKQSSNKFAWFVLLLFVGCITSTIYYWESVSASLFSQTVVDTENIHMRLPEPGENSFIDTYAEDNELAAEQATENSSVESQVVDSEEEPLSTEETPEADATL</sequence>
<dbReference type="Gene3D" id="1.10.260.40">
    <property type="entry name" value="lambda repressor-like DNA-binding domains"/>
    <property type="match status" value="1"/>
</dbReference>
<dbReference type="SUPFAM" id="SSF47413">
    <property type="entry name" value="lambda repressor-like DNA-binding domains"/>
    <property type="match status" value="1"/>
</dbReference>